<evidence type="ECO:0000256" key="3">
    <source>
        <dbReference type="SAM" id="Coils"/>
    </source>
</evidence>
<evidence type="ECO:0000256" key="4">
    <source>
        <dbReference type="SAM" id="MobiDB-lite"/>
    </source>
</evidence>
<gene>
    <name evidence="7" type="ORF">NEZAVI_LOCUS13800</name>
</gene>
<keyword evidence="1" id="KW-0343">GTPase activation</keyword>
<evidence type="ECO:0000313" key="8">
    <source>
        <dbReference type="Proteomes" id="UP001152798"/>
    </source>
</evidence>
<feature type="coiled-coil region" evidence="3">
    <location>
        <begin position="803"/>
        <end position="858"/>
    </location>
</feature>
<organism evidence="7 8">
    <name type="scientific">Nezara viridula</name>
    <name type="common">Southern green stink bug</name>
    <name type="synonym">Cimex viridulus</name>
    <dbReference type="NCBI Taxonomy" id="85310"/>
    <lineage>
        <taxon>Eukaryota</taxon>
        <taxon>Metazoa</taxon>
        <taxon>Ecdysozoa</taxon>
        <taxon>Arthropoda</taxon>
        <taxon>Hexapoda</taxon>
        <taxon>Insecta</taxon>
        <taxon>Pterygota</taxon>
        <taxon>Neoptera</taxon>
        <taxon>Paraneoptera</taxon>
        <taxon>Hemiptera</taxon>
        <taxon>Heteroptera</taxon>
        <taxon>Panheteroptera</taxon>
        <taxon>Pentatomomorpha</taxon>
        <taxon>Pentatomoidea</taxon>
        <taxon>Pentatomidae</taxon>
        <taxon>Pentatominae</taxon>
        <taxon>Nezara</taxon>
    </lineage>
</organism>
<dbReference type="Gene3D" id="1.10.8.270">
    <property type="entry name" value="putative rabgap domain of human tbc1 domain family member 14 like domains"/>
    <property type="match status" value="1"/>
</dbReference>
<evidence type="ECO:0000259" key="5">
    <source>
        <dbReference type="PROSITE" id="PS01179"/>
    </source>
</evidence>
<feature type="domain" description="Rab-GAP TBC" evidence="6">
    <location>
        <begin position="522"/>
        <end position="719"/>
    </location>
</feature>
<dbReference type="Pfam" id="PF00566">
    <property type="entry name" value="RabGAP-TBC"/>
    <property type="match status" value="1"/>
</dbReference>
<evidence type="ECO:0000256" key="1">
    <source>
        <dbReference type="ARBA" id="ARBA00022468"/>
    </source>
</evidence>
<evidence type="ECO:0000313" key="7">
    <source>
        <dbReference type="EMBL" id="CAH1405634.1"/>
    </source>
</evidence>
<dbReference type="CDD" id="cd01269">
    <property type="entry name" value="PTB_TBC1D1_like"/>
    <property type="match status" value="1"/>
</dbReference>
<dbReference type="InterPro" id="IPR050302">
    <property type="entry name" value="Rab_GAP_TBC_domain"/>
</dbReference>
<dbReference type="Gene3D" id="2.30.29.30">
    <property type="entry name" value="Pleckstrin-homology domain (PH domain)/Phosphotyrosine-binding domain (PTB)"/>
    <property type="match status" value="1"/>
</dbReference>
<dbReference type="InterPro" id="IPR021785">
    <property type="entry name" value="DUF3350"/>
</dbReference>
<name>A0A9P0HPS5_NEZVI</name>
<dbReference type="PROSITE" id="PS50086">
    <property type="entry name" value="TBC_RABGAP"/>
    <property type="match status" value="1"/>
</dbReference>
<evidence type="ECO:0000259" key="6">
    <source>
        <dbReference type="PROSITE" id="PS50086"/>
    </source>
</evidence>
<feature type="domain" description="PID" evidence="5">
    <location>
        <begin position="145"/>
        <end position="221"/>
    </location>
</feature>
<dbReference type="PANTHER" id="PTHR47219:SF16">
    <property type="entry name" value="GTPASE ACTIVATING PROTEIN"/>
    <property type="match status" value="1"/>
</dbReference>
<dbReference type="SMART" id="SM00462">
    <property type="entry name" value="PTB"/>
    <property type="match status" value="1"/>
</dbReference>
<dbReference type="PROSITE" id="PS01179">
    <property type="entry name" value="PID"/>
    <property type="match status" value="1"/>
</dbReference>
<reference evidence="7" key="1">
    <citation type="submission" date="2022-01" db="EMBL/GenBank/DDBJ databases">
        <authorList>
            <person name="King R."/>
        </authorList>
    </citation>
    <scope>NUCLEOTIDE SEQUENCE</scope>
</reference>
<keyword evidence="2" id="KW-0597">Phosphoprotein</keyword>
<dbReference type="PANTHER" id="PTHR47219">
    <property type="entry name" value="RAB GTPASE-ACTIVATING PROTEIN 1-LIKE"/>
    <property type="match status" value="1"/>
</dbReference>
<dbReference type="OrthoDB" id="295078at2759"/>
<dbReference type="InterPro" id="IPR011993">
    <property type="entry name" value="PH-like_dom_sf"/>
</dbReference>
<evidence type="ECO:0000256" key="2">
    <source>
        <dbReference type="ARBA" id="ARBA00022553"/>
    </source>
</evidence>
<keyword evidence="3" id="KW-0175">Coiled coil</keyword>
<dbReference type="InterPro" id="IPR000195">
    <property type="entry name" value="Rab-GAP-TBC_dom"/>
</dbReference>
<dbReference type="FunFam" id="1.10.472.80:FF:000043">
    <property type="entry name" value="Pollux, isoform A"/>
    <property type="match status" value="1"/>
</dbReference>
<proteinExistence type="predicted"/>
<dbReference type="Proteomes" id="UP001152798">
    <property type="component" value="Chromosome 6"/>
</dbReference>
<dbReference type="Gene3D" id="1.10.10.2750">
    <property type="match status" value="1"/>
</dbReference>
<dbReference type="SMART" id="SM00164">
    <property type="entry name" value="TBC"/>
    <property type="match status" value="1"/>
</dbReference>
<dbReference type="EMBL" id="OV725082">
    <property type="protein sequence ID" value="CAH1405634.1"/>
    <property type="molecule type" value="Genomic_DNA"/>
</dbReference>
<feature type="region of interest" description="Disordered" evidence="4">
    <location>
        <begin position="943"/>
        <end position="964"/>
    </location>
</feature>
<protein>
    <submittedName>
        <fullName evidence="7">Uncharacterized protein</fullName>
    </submittedName>
</protein>
<dbReference type="SUPFAM" id="SSF50729">
    <property type="entry name" value="PH domain-like"/>
    <property type="match status" value="1"/>
</dbReference>
<dbReference type="FunFam" id="1.10.8.270:FF:000001">
    <property type="entry name" value="TBC1 domain family member 1"/>
    <property type="match status" value="1"/>
</dbReference>
<dbReference type="SUPFAM" id="SSF47923">
    <property type="entry name" value="Ypt/Rab-GAP domain of gyp1p"/>
    <property type="match status" value="2"/>
</dbReference>
<accession>A0A9P0HPS5</accession>
<dbReference type="AlphaFoldDB" id="A0A9P0HPS5"/>
<keyword evidence="8" id="KW-1185">Reference proteome</keyword>
<dbReference type="InterPro" id="IPR006020">
    <property type="entry name" value="PTB/PI_dom"/>
</dbReference>
<dbReference type="GO" id="GO:0005096">
    <property type="term" value="F:GTPase activator activity"/>
    <property type="evidence" value="ECO:0007669"/>
    <property type="project" value="UniProtKB-KW"/>
</dbReference>
<dbReference type="Gene3D" id="1.10.472.80">
    <property type="entry name" value="Ypt/Rab-GAP domain of gyp1p, domain 3"/>
    <property type="match status" value="1"/>
</dbReference>
<dbReference type="Pfam" id="PF11830">
    <property type="entry name" value="DUF3350"/>
    <property type="match status" value="1"/>
</dbReference>
<sequence length="1057" mass="120496">MTSMKELSHRVKTPMTLCPEISPSSSHFFEVLYIGRIKVSHKKVPDSFIDEALDKFKIFEKHRKEKETTVQDEGKLLNGIDKKIAYSSTETLTSEESTPDKAEKDVVARRRSGSLGTVIPLLKKQEYLGSKENVNHEHNRTMVFHVGRSDLRLISPDRKQVLLHKYLRDISSTLQGVRHTSHLAFIAKEPSSDSNPNYVGYVFKCQSPAVAEDIVAAISQASVSERKTSVISCETCPMVWYHRLCTEIEQAGPNSGREVIMKRLESLPQDEAAVVRTKLEGGGVGSAESLEITMMLLRAHCEAKQARHVHDTIETRHEFLSHYLGGNAIFMKAKRSLTSSFDQLLKRKGSRDEFGHSISLPHNATMRDLGVDSPIKSISEMDGPEEPGTPGSMKNIFMKLGKSTPKTPHDDLRPRSWRQAIFNNVVTPNKALQKESENKKRRRDRQFYRELWKKAINQQVLLIRMEKENAQLTARQEEATLKRIKLEYDEIGSTKPLDVWDNILEDDRALEEAEKCSILKSGIPKSRRGEVWLYFAEKYSLDSDYAPDKTQFPNYDVPYEDLLKQLTSHQHAILIDLGRTFPNHPFYSSPLGPGQLSLFNILKAYSLLDPTVGYCQGLSFTAGVLLLHMSEADAFYLLRHLMFCRGLRERYLPDMSALQVCLYQLSRLLHDLHPDLYAHFDSLDIAPSLYAAPWLLTIFSSQFSLGFVARIFDLMFCDSPLVLFKVAIALLGLHKQELLDCETFEDVMDYLKVKLPHVTNEIMDVILHEVLTTDVTRELKDYGVEYHVLEEEMSSPRPESRRIKELETINQGLLEQINVLNKQLQMSASDIKRLEHTRTDHISQLHRLDEENKELKDDILVLSTFIVDEMDSNELPPNLFRVLKRHNVKLMSKNKVEFKTRSSCPEIKVAPEKPASTRGGRILTESERKALVESRLNALERTKKGTQSAYDMRSGSHPLDNDSVPTSFEGTVCLKSIPPPLRRCETINPPAVDRPNNFRRAETAELRIVEPNDIVSAKIQSTKEKISRLFEFEKPFGKETEMLIKSQAMHKSSGLLT</sequence>
<dbReference type="InterPro" id="IPR035969">
    <property type="entry name" value="Rab-GAP_TBC_sf"/>
</dbReference>